<dbReference type="InterPro" id="IPR041881">
    <property type="entry name" value="PqqD_sf"/>
</dbReference>
<dbReference type="Pfam" id="PF05402">
    <property type="entry name" value="PqqD"/>
    <property type="match status" value="1"/>
</dbReference>
<dbReference type="RefSeq" id="WP_021953829.1">
    <property type="nucleotide sequence ID" value="NZ_JACOOZ010000006.1"/>
</dbReference>
<name>A0ABR7F3S1_9FIRM</name>
<dbReference type="Proteomes" id="UP000597877">
    <property type="component" value="Unassembled WGS sequence"/>
</dbReference>
<sequence>MKIREGFLLRNVAGNNVVVPIGQATLDFNGMMSLNETGAFIFSKMLDGTTKEQLIEDLISEYEVEREIAQKDVDDFIKKVEGEGLLE</sequence>
<protein>
    <submittedName>
        <fullName evidence="1">PqqD family protein</fullName>
    </submittedName>
</protein>
<dbReference type="Gene3D" id="1.10.10.1150">
    <property type="entry name" value="Coenzyme PQQ synthesis protein D (PqqD)"/>
    <property type="match status" value="1"/>
</dbReference>
<dbReference type="InterPro" id="IPR008792">
    <property type="entry name" value="PQQD"/>
</dbReference>
<keyword evidence="2" id="KW-1185">Reference proteome</keyword>
<reference evidence="1 2" key="1">
    <citation type="submission" date="2020-08" db="EMBL/GenBank/DDBJ databases">
        <title>Genome public.</title>
        <authorList>
            <person name="Liu C."/>
            <person name="Sun Q."/>
        </authorList>
    </citation>
    <scope>NUCLEOTIDE SEQUENCE [LARGE SCALE GENOMIC DNA]</scope>
    <source>
        <strain evidence="1 2">BX4</strain>
    </source>
</reference>
<gene>
    <name evidence="1" type="ORF">H8S00_09545</name>
</gene>
<comment type="caution">
    <text evidence="1">The sequence shown here is derived from an EMBL/GenBank/DDBJ whole genome shotgun (WGS) entry which is preliminary data.</text>
</comment>
<accession>A0ABR7F3S1</accession>
<evidence type="ECO:0000313" key="2">
    <source>
        <dbReference type="Proteomes" id="UP000597877"/>
    </source>
</evidence>
<evidence type="ECO:0000313" key="1">
    <source>
        <dbReference type="EMBL" id="MBC5668226.1"/>
    </source>
</evidence>
<organism evidence="1 2">
    <name type="scientific">Eubacterium segne</name>
    <dbReference type="NCBI Taxonomy" id="2763045"/>
    <lineage>
        <taxon>Bacteria</taxon>
        <taxon>Bacillati</taxon>
        <taxon>Bacillota</taxon>
        <taxon>Clostridia</taxon>
        <taxon>Eubacteriales</taxon>
        <taxon>Eubacteriaceae</taxon>
        <taxon>Eubacterium</taxon>
    </lineage>
</organism>
<dbReference type="EMBL" id="JACOOZ010000006">
    <property type="protein sequence ID" value="MBC5668226.1"/>
    <property type="molecule type" value="Genomic_DNA"/>
</dbReference>
<proteinExistence type="predicted"/>